<dbReference type="EMBL" id="JAUJEB010000029">
    <property type="protein sequence ID" value="MDN5217545.1"/>
    <property type="molecule type" value="Genomic_DNA"/>
</dbReference>
<keyword evidence="2" id="KW-1185">Reference proteome</keyword>
<name>A0ABT8LIA8_9BACT</name>
<organism evidence="1 2">
    <name type="scientific">Agaribacillus aureus</name>
    <dbReference type="NCBI Taxonomy" id="3051825"/>
    <lineage>
        <taxon>Bacteria</taxon>
        <taxon>Pseudomonadati</taxon>
        <taxon>Bacteroidota</taxon>
        <taxon>Cytophagia</taxon>
        <taxon>Cytophagales</taxon>
        <taxon>Splendidivirgaceae</taxon>
        <taxon>Agaribacillus</taxon>
    </lineage>
</organism>
<dbReference type="Gene3D" id="2.60.40.10">
    <property type="entry name" value="Immunoglobulins"/>
    <property type="match status" value="3"/>
</dbReference>
<feature type="non-terminal residue" evidence="1">
    <location>
        <position position="1"/>
    </location>
</feature>
<sequence length="1409" mass="139473">AWSIVSGAGGSFVNNALFNTVFNGVAGNSYVLRWTVSNGTCTPSSADMTVTFDQNPTTANAGSDQTLCGTNTSLSANTPVIGTGQWSFAPGGNTDGFGAITDVNSATSGFTGTAGVSYVLRWTISNGVCSPSSNDVTINLEADPTPATTGGNQTLCGVTSTTLTGNDVSAGVGTGAWSIVSGAGGSFVNSALFNTVFNGVAGNSYVLRWTVSNGTCTPSSADMTVTFDQNPTTANAGSDQTLCGTSTSLSANTPVIGTGLWSFAPGGNTDGFGAITDVNSATSGFTGTAGVSYVLRWTISNGVCSPSSNDVTINLEADPTTATTGGNQTLCGVTSTTLTGNDVSAGVGTGAWSIVSGAGGSFVNSALFNTVFNGVAGNSYVLRWTVSNGTCTPSSADMTVTFDQNPTTANAGSDQTLCGTSTSLAGNVPTIGTGQWSFAPGGNTDGFGAITDVNSSTSGFTGTAGVSYVLRWTISNGVCSPSSNDVTINLEADPTPATTGGNQTLCGVTSTTLTGNDVSAGVGTGAWSIVSGAGGSFVNNALFNTVFNGVAGNSYVLRWTVSNGTCTPSSADMTVTFDQNPTTANAGSDQTLCGTSTSLAGNVPTIGTGQWSFAPGGNTDGFGAITDVNSATSGFTGTAGVSYILRWTISNGVCSPSSNDVTINLEANPTTATTGGDQTLCGITSTTLTGNDVSAGVGTGAWSIVSGAGGSFVNNALFNTVFNGVAGNSYVLRWTVSNGTCTPSSADMTVTFDQNPTTANAGSDQTLCGTSTSLSANTPVIGTGQWSFAPGGNTDGFGAITDVNSATSGFTGTAGVSYILRWTISNGVCSPSSNDVTINLEADPTTATTGGNQTLCGVTSTTLTGNDVSAGVGTGAWSIVSGAGGSFVNNALFNTVFNGVAGNSYVLRWTVSNGTCTPSSADMTVTFDQNPTTANAGSDQTLCGTSTSLAGNVPTIGTGLWSFAPGGNTDGFGAITDVNSATSGFTGTAGVSYILRWTISNGVCSPSSNDVTINLEADPTPATTGGNQTLCGVTSTTLTGNDVSAGVGTGAWSIVSGAGGSFVNSALFNTVFNGVAGNSYVLRWTVSNGTCTPSSADMTVTFDQNPTTANAGSDQTLCGTNTSLSANTPVIGTGQWSFAPGGNTDGFGTITDVNSATSGFTGTAGVSYILRWTISNGVCSPSSNDVTINLEADPTPATTGGNQTLCGVTSTTLTGNDVSAGVGTGAWSIVSGAGGSFVNSALFNTVFNGVAGNSYVLRWTVSNGTCTPSSADMTVTFDQNPTTANAGSDQTLCGTSTSLAGNVPTIGTGQWSFAPGGNTDGFGAITDVNSSTSGFTGTAGVSYVLRWTISNGVCSPSSNDVTINLEADPTPATTGGNQTLCGVTSTTLTGNDVSAGVGTGAWSIVSGAG</sequence>
<feature type="non-terminal residue" evidence="1">
    <location>
        <position position="1409"/>
    </location>
</feature>
<evidence type="ECO:0000313" key="2">
    <source>
        <dbReference type="Proteomes" id="UP001172083"/>
    </source>
</evidence>
<reference evidence="1" key="1">
    <citation type="submission" date="2023-06" db="EMBL/GenBank/DDBJ databases">
        <title>Genomic of Agaribacillus aureum.</title>
        <authorList>
            <person name="Wang G."/>
        </authorList>
    </citation>
    <scope>NUCLEOTIDE SEQUENCE</scope>
    <source>
        <strain evidence="1">BMA12</strain>
    </source>
</reference>
<comment type="caution">
    <text evidence="1">The sequence shown here is derived from an EMBL/GenBank/DDBJ whole genome shotgun (WGS) entry which is preliminary data.</text>
</comment>
<dbReference type="Proteomes" id="UP001172083">
    <property type="component" value="Unassembled WGS sequence"/>
</dbReference>
<gene>
    <name evidence="1" type="ORF">QQ020_36065</name>
</gene>
<proteinExistence type="predicted"/>
<dbReference type="InterPro" id="IPR013783">
    <property type="entry name" value="Ig-like_fold"/>
</dbReference>
<accession>A0ABT8LIA8</accession>
<evidence type="ECO:0000313" key="1">
    <source>
        <dbReference type="EMBL" id="MDN5217545.1"/>
    </source>
</evidence>
<protein>
    <submittedName>
        <fullName evidence="1">Uncharacterized protein</fullName>
    </submittedName>
</protein>
<dbReference type="RefSeq" id="WP_346762880.1">
    <property type="nucleotide sequence ID" value="NZ_JAUJEB010000029.1"/>
</dbReference>